<protein>
    <submittedName>
        <fullName evidence="2">Uncharacterized protein</fullName>
    </submittedName>
</protein>
<keyword evidence="3" id="KW-1185">Reference proteome</keyword>
<evidence type="ECO:0000256" key="1">
    <source>
        <dbReference type="SAM" id="MobiDB-lite"/>
    </source>
</evidence>
<dbReference type="Proteomes" id="UP001054821">
    <property type="component" value="Chromosome 3"/>
</dbReference>
<proteinExistence type="predicted"/>
<feature type="region of interest" description="Disordered" evidence="1">
    <location>
        <begin position="1"/>
        <end position="39"/>
    </location>
</feature>
<feature type="region of interest" description="Disordered" evidence="1">
    <location>
        <begin position="94"/>
        <end position="116"/>
    </location>
</feature>
<evidence type="ECO:0000313" key="2">
    <source>
        <dbReference type="EMBL" id="KAI5337117.1"/>
    </source>
</evidence>
<gene>
    <name evidence="2" type="ORF">L3X38_016386</name>
</gene>
<dbReference type="EMBL" id="JAJFAZ020000003">
    <property type="protein sequence ID" value="KAI5337117.1"/>
    <property type="molecule type" value="Genomic_DNA"/>
</dbReference>
<comment type="caution">
    <text evidence="2">The sequence shown here is derived from an EMBL/GenBank/DDBJ whole genome shotgun (WGS) entry which is preliminary data.</text>
</comment>
<evidence type="ECO:0000313" key="3">
    <source>
        <dbReference type="Proteomes" id="UP001054821"/>
    </source>
</evidence>
<organism evidence="2 3">
    <name type="scientific">Prunus dulcis</name>
    <name type="common">Almond</name>
    <name type="synonym">Amygdalus dulcis</name>
    <dbReference type="NCBI Taxonomy" id="3755"/>
    <lineage>
        <taxon>Eukaryota</taxon>
        <taxon>Viridiplantae</taxon>
        <taxon>Streptophyta</taxon>
        <taxon>Embryophyta</taxon>
        <taxon>Tracheophyta</taxon>
        <taxon>Spermatophyta</taxon>
        <taxon>Magnoliopsida</taxon>
        <taxon>eudicotyledons</taxon>
        <taxon>Gunneridae</taxon>
        <taxon>Pentapetalae</taxon>
        <taxon>rosids</taxon>
        <taxon>fabids</taxon>
        <taxon>Rosales</taxon>
        <taxon>Rosaceae</taxon>
        <taxon>Amygdaloideae</taxon>
        <taxon>Amygdaleae</taxon>
        <taxon>Prunus</taxon>
    </lineage>
</organism>
<reference evidence="2 3" key="1">
    <citation type="journal article" date="2022" name="G3 (Bethesda)">
        <title>Whole-genome sequence and methylome profiling of the almond [Prunus dulcis (Mill.) D.A. Webb] cultivar 'Nonpareil'.</title>
        <authorList>
            <person name="D'Amico-Willman K.M."/>
            <person name="Ouma W.Z."/>
            <person name="Meulia T."/>
            <person name="Sideli G.M."/>
            <person name="Gradziel T.M."/>
            <person name="Fresnedo-Ramirez J."/>
        </authorList>
    </citation>
    <scope>NUCLEOTIDE SEQUENCE [LARGE SCALE GENOMIC DNA]</scope>
    <source>
        <strain evidence="2">Clone GOH B32 T37-40</strain>
    </source>
</reference>
<feature type="compositionally biased region" description="Low complexity" evidence="1">
    <location>
        <begin position="1"/>
        <end position="11"/>
    </location>
</feature>
<name>A0AAD4Z861_PRUDU</name>
<sequence>MTGASSSSSPSRLPPPAAVVSSENGEEAAGVVRTSPPLLRPPNQTSKVVILGIVQFTGETLPKFRQKVSVFSKWARHLGDVRNFHKIRLGFPKIQGGSFQSHSRDLHRRSPIRSPQ</sequence>
<feature type="compositionally biased region" description="Basic residues" evidence="1">
    <location>
        <begin position="105"/>
        <end position="116"/>
    </location>
</feature>
<dbReference type="AlphaFoldDB" id="A0AAD4Z861"/>
<accession>A0AAD4Z861</accession>